<dbReference type="Pfam" id="PF09361">
    <property type="entry name" value="Phasin_2"/>
    <property type="match status" value="1"/>
</dbReference>
<feature type="domain" description="Phasin" evidence="1">
    <location>
        <begin position="9"/>
        <end position="105"/>
    </location>
</feature>
<name>A0AAJ0XCJ5_9GAMM</name>
<proteinExistence type="predicted"/>
<reference evidence="2" key="2">
    <citation type="journal article" date="2020" name="Microorganisms">
        <title>Osmotic Adaptation and Compatible Solute Biosynthesis of Phototrophic Bacteria as Revealed from Genome Analyses.</title>
        <authorList>
            <person name="Imhoff J.F."/>
            <person name="Rahn T."/>
            <person name="Kunzel S."/>
            <person name="Keller A."/>
            <person name="Neulinger S.C."/>
        </authorList>
    </citation>
    <scope>NUCLEOTIDE SEQUENCE</scope>
    <source>
        <strain evidence="2">DSM 11080</strain>
    </source>
</reference>
<gene>
    <name evidence="2" type="ORF">CKO40_20970</name>
</gene>
<accession>A0AAJ0XCJ5</accession>
<organism evidence="2 3">
    <name type="scientific">Halochromatium glycolicum</name>
    <dbReference type="NCBI Taxonomy" id="85075"/>
    <lineage>
        <taxon>Bacteria</taxon>
        <taxon>Pseudomonadati</taxon>
        <taxon>Pseudomonadota</taxon>
        <taxon>Gammaproteobacteria</taxon>
        <taxon>Chromatiales</taxon>
        <taxon>Chromatiaceae</taxon>
        <taxon>Halochromatium</taxon>
    </lineage>
</organism>
<reference evidence="2" key="1">
    <citation type="submission" date="2017-08" db="EMBL/GenBank/DDBJ databases">
        <authorList>
            <person name="Imhoff J.F."/>
            <person name="Rahn T."/>
            <person name="Kuenzel S."/>
            <person name="Neulinger S.C."/>
        </authorList>
    </citation>
    <scope>NUCLEOTIDE SEQUENCE</scope>
    <source>
        <strain evidence="2">DSM 11080</strain>
    </source>
</reference>
<protein>
    <recommendedName>
        <fullName evidence="1">Phasin domain-containing protein</fullName>
    </recommendedName>
</protein>
<sequence length="122" mass="14053">MSAKDQMNTFNELTNESVERMTALGELNMRVVERMTNRQMDLMSRFMEQGTRFMRAATEARGYNDLYKAQVEMTKEASEQMMNESKANLQLATEARDEYRAWYEDTLSGMRKHGAVAESASA</sequence>
<evidence type="ECO:0000313" key="3">
    <source>
        <dbReference type="Proteomes" id="UP001296776"/>
    </source>
</evidence>
<dbReference type="AlphaFoldDB" id="A0AAJ0XCJ5"/>
<dbReference type="InterPro" id="IPR018968">
    <property type="entry name" value="Phasin"/>
</dbReference>
<evidence type="ECO:0000259" key="1">
    <source>
        <dbReference type="Pfam" id="PF09361"/>
    </source>
</evidence>
<keyword evidence="3" id="KW-1185">Reference proteome</keyword>
<dbReference type="RefSeq" id="WP_200348416.1">
    <property type="nucleotide sequence ID" value="NZ_NRSJ01000057.1"/>
</dbReference>
<comment type="caution">
    <text evidence="2">The sequence shown here is derived from an EMBL/GenBank/DDBJ whole genome shotgun (WGS) entry which is preliminary data.</text>
</comment>
<dbReference type="Proteomes" id="UP001296776">
    <property type="component" value="Unassembled WGS sequence"/>
</dbReference>
<evidence type="ECO:0000313" key="2">
    <source>
        <dbReference type="EMBL" id="MBK1706942.1"/>
    </source>
</evidence>
<dbReference type="EMBL" id="NRSJ01000057">
    <property type="protein sequence ID" value="MBK1706942.1"/>
    <property type="molecule type" value="Genomic_DNA"/>
</dbReference>